<name>A0AA90Z8I6_9EURY</name>
<dbReference type="RefSeq" id="WP_309740638.1">
    <property type="nucleotide sequence ID" value="NZ_JAVDQI010000007.1"/>
</dbReference>
<dbReference type="EMBL" id="JAVDQI010000007">
    <property type="protein sequence ID" value="MDR6223385.1"/>
    <property type="molecule type" value="Genomic_DNA"/>
</dbReference>
<dbReference type="PROSITE" id="PS51379">
    <property type="entry name" value="4FE4S_FER_2"/>
    <property type="match status" value="1"/>
</dbReference>
<dbReference type="AlphaFoldDB" id="A0AA90Z8I6"/>
<gene>
    <name evidence="3" type="ORF">J2750_001853</name>
</gene>
<sequence length="382" mass="43203">MEYDERDALFSRLQLKKGSKEYDNYYSLNPGNEEPDMKLKMKLFSNKSTGKGMPDKEKSGGKPSGNPFMKIGGDTSDHEYASAQLMQEYQRIASEVDDQAYNMAVNSRKREIPAETMSILIKEFVKLSGIDVVGITKVEPGDLYTHRGFNKKSYEYGEKVEHRFEYAIVFAAPLELDYINRGPNKELLMATMLGYAKSSELAARLVMYIKDLGYDAITDSSTSYESPLSFLGEKAGLGQMGRCNAVVNPKYGNRTKFAAVHTNLPLVEDEMIDFGLDEFCEICRCCEDNCPSKAISHESSVSEDGRKYWEHDATSCMEMWARMGTSCGVCMSACPFSQGVDEQLVLRMKGDKNVMDEILENHREKYGKRNYEKQPLAFMPKK</sequence>
<dbReference type="GO" id="GO:0016491">
    <property type="term" value="F:oxidoreductase activity"/>
    <property type="evidence" value="ECO:0007669"/>
    <property type="project" value="UniProtKB-ARBA"/>
</dbReference>
<comment type="caution">
    <text evidence="3">The sequence shown here is derived from an EMBL/GenBank/DDBJ whole genome shotgun (WGS) entry which is preliminary data.</text>
</comment>
<proteinExistence type="predicted"/>
<evidence type="ECO:0000259" key="2">
    <source>
        <dbReference type="PROSITE" id="PS51379"/>
    </source>
</evidence>
<dbReference type="PANTHER" id="PTHR42827">
    <property type="entry name" value="IRON-SULFUR CLUSTER-BINDING PROTEIN-RELATED"/>
    <property type="match status" value="1"/>
</dbReference>
<dbReference type="Pfam" id="PF12838">
    <property type="entry name" value="Fer4_7"/>
    <property type="match status" value="1"/>
</dbReference>
<evidence type="ECO:0000313" key="4">
    <source>
        <dbReference type="Proteomes" id="UP001185015"/>
    </source>
</evidence>
<feature type="domain" description="4Fe-4S ferredoxin-type" evidence="2">
    <location>
        <begin position="268"/>
        <end position="300"/>
    </location>
</feature>
<dbReference type="SUPFAM" id="SSF54862">
    <property type="entry name" value="4Fe-4S ferredoxins"/>
    <property type="match status" value="1"/>
</dbReference>
<dbReference type="Gene3D" id="3.30.70.20">
    <property type="match status" value="1"/>
</dbReference>
<reference evidence="3 4" key="1">
    <citation type="submission" date="2023-07" db="EMBL/GenBank/DDBJ databases">
        <title>Genomic Encyclopedia of Type Strains, Phase IV (KMG-IV): sequencing the most valuable type-strain genomes for metagenomic binning, comparative biology and taxonomic classification.</title>
        <authorList>
            <person name="Goeker M."/>
        </authorList>
    </citation>
    <scope>NUCLEOTIDE SEQUENCE [LARGE SCALE GENOMIC DNA]</scope>
    <source>
        <strain evidence="3 4">DSM 17273</strain>
    </source>
</reference>
<feature type="region of interest" description="Disordered" evidence="1">
    <location>
        <begin position="45"/>
        <end position="68"/>
    </location>
</feature>
<dbReference type="Proteomes" id="UP001185015">
    <property type="component" value="Unassembled WGS sequence"/>
</dbReference>
<accession>A0AA90Z8I6</accession>
<dbReference type="PANTHER" id="PTHR42827:SF1">
    <property type="entry name" value="IRON-SULFUR CLUSTER-BINDING PROTEIN"/>
    <property type="match status" value="1"/>
</dbReference>
<dbReference type="PROSITE" id="PS00198">
    <property type="entry name" value="4FE4S_FER_1"/>
    <property type="match status" value="1"/>
</dbReference>
<protein>
    <submittedName>
        <fullName evidence="3">Ferredoxin</fullName>
    </submittedName>
</protein>
<dbReference type="InterPro" id="IPR017900">
    <property type="entry name" value="4Fe4S_Fe_S_CS"/>
</dbReference>
<keyword evidence="4" id="KW-1185">Reference proteome</keyword>
<evidence type="ECO:0000256" key="1">
    <source>
        <dbReference type="SAM" id="MobiDB-lite"/>
    </source>
</evidence>
<evidence type="ECO:0000313" key="3">
    <source>
        <dbReference type="EMBL" id="MDR6223385.1"/>
    </source>
</evidence>
<organism evidence="3 4">
    <name type="scientific">Methanococcoides alaskense</name>
    <dbReference type="NCBI Taxonomy" id="325778"/>
    <lineage>
        <taxon>Archaea</taxon>
        <taxon>Methanobacteriati</taxon>
        <taxon>Methanobacteriota</taxon>
        <taxon>Stenosarchaea group</taxon>
        <taxon>Methanomicrobia</taxon>
        <taxon>Methanosarcinales</taxon>
        <taxon>Methanosarcinaceae</taxon>
        <taxon>Methanococcoides</taxon>
    </lineage>
</organism>
<dbReference type="InterPro" id="IPR017896">
    <property type="entry name" value="4Fe4S_Fe-S-bd"/>
</dbReference>